<feature type="transmembrane region" description="Helical" evidence="7">
    <location>
        <begin position="132"/>
        <end position="155"/>
    </location>
</feature>
<dbReference type="PANTHER" id="PTHR23504">
    <property type="entry name" value="MAJOR FACILITATOR SUPERFAMILY DOMAIN-CONTAINING PROTEIN 10"/>
    <property type="match status" value="1"/>
</dbReference>
<protein>
    <submittedName>
        <fullName evidence="9">Tetracycline resistance MFS efflux pump</fullName>
    </submittedName>
</protein>
<evidence type="ECO:0000313" key="9">
    <source>
        <dbReference type="EMBL" id="GEP24692.1"/>
    </source>
</evidence>
<dbReference type="PANTHER" id="PTHR23504:SF115">
    <property type="entry name" value="MULTIDRUG RESISTANCE PROTEIN 2"/>
    <property type="match status" value="1"/>
</dbReference>
<feature type="transmembrane region" description="Helical" evidence="7">
    <location>
        <begin position="161"/>
        <end position="181"/>
    </location>
</feature>
<comment type="similarity">
    <text evidence="2">Belongs to the major facilitator superfamily. TCR/Tet family.</text>
</comment>
<feature type="transmembrane region" description="Helical" evidence="7">
    <location>
        <begin position="45"/>
        <end position="62"/>
    </location>
</feature>
<name>A0ABQ0XF73_9LACO</name>
<keyword evidence="5 7" id="KW-1133">Transmembrane helix</keyword>
<evidence type="ECO:0000313" key="10">
    <source>
        <dbReference type="Proteomes" id="UP000321409"/>
    </source>
</evidence>
<feature type="transmembrane region" description="Helical" evidence="7">
    <location>
        <begin position="372"/>
        <end position="389"/>
    </location>
</feature>
<organism evidence="9 10">
    <name type="scientific">Lentilactobacillus diolivorans</name>
    <dbReference type="NCBI Taxonomy" id="179838"/>
    <lineage>
        <taxon>Bacteria</taxon>
        <taxon>Bacillati</taxon>
        <taxon>Bacillota</taxon>
        <taxon>Bacilli</taxon>
        <taxon>Lactobacillales</taxon>
        <taxon>Lactobacillaceae</taxon>
        <taxon>Lentilactobacillus</taxon>
    </lineage>
</organism>
<dbReference type="InterPro" id="IPR036259">
    <property type="entry name" value="MFS_trans_sf"/>
</dbReference>
<dbReference type="RefSeq" id="WP_057864102.1">
    <property type="nucleotide sequence ID" value="NZ_BKAB01000046.1"/>
</dbReference>
<reference evidence="9 10" key="1">
    <citation type="submission" date="2019-07" db="EMBL/GenBank/DDBJ databases">
        <title>Whole genome shotgun sequence of Lactobacillus diolivorans NBRC 107869.</title>
        <authorList>
            <person name="Hosoyama A."/>
            <person name="Uohara A."/>
            <person name="Ohji S."/>
            <person name="Ichikawa N."/>
        </authorList>
    </citation>
    <scope>NUCLEOTIDE SEQUENCE [LARGE SCALE GENOMIC DNA]</scope>
    <source>
        <strain evidence="9 10">NBRC 107869</strain>
    </source>
</reference>
<evidence type="ECO:0000256" key="4">
    <source>
        <dbReference type="ARBA" id="ARBA00022692"/>
    </source>
</evidence>
<evidence type="ECO:0000256" key="2">
    <source>
        <dbReference type="ARBA" id="ARBA00007520"/>
    </source>
</evidence>
<dbReference type="PRINTS" id="PR01035">
    <property type="entry name" value="TCRTETA"/>
</dbReference>
<sequence length="399" mass="44090">MSAKVRNSIIVLIFGNFLVCVGMSLIFPVMPFIKNELHLSATDMGIMNSLFAFAQLIASPIVGQLSDRIGRKPILVYGLLLYMFSEILFAATNWLWMFDISRTIGGLSAAMVVPTTNALAADLTTPRQRARVIGLLSAAFSGGLILGPGIGGLLAKFDYKTPFWFAAGLGFLSMLSLQFMLPSEKEIEGYAKENVVPPTPHLRQKSSWTQTKKLFSGPMGLLFLLILISSFGLVGFESIYSLYVNEVFKFTMENIALVLTLNGIISLMFQALLFDRLVVWLTEKRLVRYCFFLSFAGTIWIILAHSKLEVIIATLIVFTAYDLIRPAITTLLTKASSTAQGLINGVNMSLTSVGNIIGPIMSGALLDMNYHFPYLVVAVFLLISWLLTYKIQEKFKANV</sequence>
<feature type="transmembrane region" description="Helical" evidence="7">
    <location>
        <begin position="74"/>
        <end position="97"/>
    </location>
</feature>
<keyword evidence="3" id="KW-0813">Transport</keyword>
<evidence type="ECO:0000256" key="5">
    <source>
        <dbReference type="ARBA" id="ARBA00022989"/>
    </source>
</evidence>
<dbReference type="InterPro" id="IPR001958">
    <property type="entry name" value="Tet-R_TetA/multi-R_MdtG-like"/>
</dbReference>
<dbReference type="InterPro" id="IPR005829">
    <property type="entry name" value="Sugar_transporter_CS"/>
</dbReference>
<keyword evidence="6 7" id="KW-0472">Membrane</keyword>
<dbReference type="PROSITE" id="PS00216">
    <property type="entry name" value="SUGAR_TRANSPORT_1"/>
    <property type="match status" value="1"/>
</dbReference>
<keyword evidence="4 7" id="KW-0812">Transmembrane</keyword>
<dbReference type="Gene3D" id="1.20.1250.20">
    <property type="entry name" value="MFS general substrate transporter like domains"/>
    <property type="match status" value="1"/>
</dbReference>
<accession>A0ABQ0XF73</accession>
<dbReference type="Proteomes" id="UP000321409">
    <property type="component" value="Unassembled WGS sequence"/>
</dbReference>
<dbReference type="CDD" id="cd17325">
    <property type="entry name" value="MFS_MdtG_SLC18_like"/>
    <property type="match status" value="1"/>
</dbReference>
<comment type="caution">
    <text evidence="9">The sequence shown here is derived from an EMBL/GenBank/DDBJ whole genome shotgun (WGS) entry which is preliminary data.</text>
</comment>
<feature type="transmembrane region" description="Helical" evidence="7">
    <location>
        <begin position="221"/>
        <end position="243"/>
    </location>
</feature>
<feature type="transmembrane region" description="Helical" evidence="7">
    <location>
        <begin position="310"/>
        <end position="333"/>
    </location>
</feature>
<evidence type="ECO:0000256" key="7">
    <source>
        <dbReference type="SAM" id="Phobius"/>
    </source>
</evidence>
<proteinExistence type="inferred from homology"/>
<feature type="transmembrane region" description="Helical" evidence="7">
    <location>
        <begin position="9"/>
        <end position="33"/>
    </location>
</feature>
<dbReference type="Pfam" id="PF07690">
    <property type="entry name" value="MFS_1"/>
    <property type="match status" value="1"/>
</dbReference>
<dbReference type="InterPro" id="IPR020846">
    <property type="entry name" value="MFS_dom"/>
</dbReference>
<dbReference type="SUPFAM" id="SSF103473">
    <property type="entry name" value="MFS general substrate transporter"/>
    <property type="match status" value="1"/>
</dbReference>
<keyword evidence="10" id="KW-1185">Reference proteome</keyword>
<dbReference type="InterPro" id="IPR011701">
    <property type="entry name" value="MFS"/>
</dbReference>
<feature type="domain" description="Major facilitator superfamily (MFS) profile" evidence="8">
    <location>
        <begin position="8"/>
        <end position="396"/>
    </location>
</feature>
<evidence type="ECO:0000259" key="8">
    <source>
        <dbReference type="PROSITE" id="PS50850"/>
    </source>
</evidence>
<feature type="transmembrane region" description="Helical" evidence="7">
    <location>
        <begin position="255"/>
        <end position="274"/>
    </location>
</feature>
<evidence type="ECO:0000256" key="3">
    <source>
        <dbReference type="ARBA" id="ARBA00022448"/>
    </source>
</evidence>
<dbReference type="EMBL" id="BKAB01000046">
    <property type="protein sequence ID" value="GEP24692.1"/>
    <property type="molecule type" value="Genomic_DNA"/>
</dbReference>
<evidence type="ECO:0000256" key="1">
    <source>
        <dbReference type="ARBA" id="ARBA00004651"/>
    </source>
</evidence>
<comment type="subcellular location">
    <subcellularLocation>
        <location evidence="1">Cell membrane</location>
        <topology evidence="1">Multi-pass membrane protein</topology>
    </subcellularLocation>
</comment>
<evidence type="ECO:0000256" key="6">
    <source>
        <dbReference type="ARBA" id="ARBA00023136"/>
    </source>
</evidence>
<gene>
    <name evidence="9" type="ORF">LDI01_22850</name>
</gene>
<feature type="transmembrane region" description="Helical" evidence="7">
    <location>
        <begin position="103"/>
        <end position="120"/>
    </location>
</feature>
<feature type="transmembrane region" description="Helical" evidence="7">
    <location>
        <begin position="345"/>
        <end position="366"/>
    </location>
</feature>
<dbReference type="PROSITE" id="PS50850">
    <property type="entry name" value="MFS"/>
    <property type="match status" value="1"/>
</dbReference>
<feature type="transmembrane region" description="Helical" evidence="7">
    <location>
        <begin position="286"/>
        <end position="304"/>
    </location>
</feature>